<evidence type="ECO:0000313" key="1">
    <source>
        <dbReference type="EMBL" id="MCY1004348.1"/>
    </source>
</evidence>
<protein>
    <submittedName>
        <fullName evidence="1">Uncharacterized protein</fullName>
    </submittedName>
</protein>
<dbReference type="Proteomes" id="UP001150924">
    <property type="component" value="Unassembled WGS sequence"/>
</dbReference>
<gene>
    <name evidence="1" type="ORF">OV079_01955</name>
</gene>
<reference evidence="1" key="1">
    <citation type="submission" date="2022-11" db="EMBL/GenBank/DDBJ databases">
        <title>Minimal conservation of predation-associated metabolite biosynthetic gene clusters underscores biosynthetic potential of Myxococcota including descriptions for ten novel species: Archangium lansinium sp. nov., Myxococcus landrumus sp. nov., Nannocystis bai.</title>
        <authorList>
            <person name="Ahearne A."/>
            <person name="Stevens C."/>
            <person name="Phillips K."/>
        </authorList>
    </citation>
    <scope>NUCLEOTIDE SEQUENCE</scope>
    <source>
        <strain evidence="1">Na p29</strain>
    </source>
</reference>
<sequence length="126" mass="13860">MWNGTLHITVTCYQWSQDFCPDIAANQGGYDWCDSGQATSSVAYAYTGAAGQRWLGGTTCSERWDFEVQVEGIPGAWSFVSGTDISQTANDWVTYTSSTITANNYRSKVQLTSASPYSYYLTAARD</sequence>
<keyword evidence="2" id="KW-1185">Reference proteome</keyword>
<organism evidence="1 2">
    <name type="scientific">Nannocystis pusilla</name>
    <dbReference type="NCBI Taxonomy" id="889268"/>
    <lineage>
        <taxon>Bacteria</taxon>
        <taxon>Pseudomonadati</taxon>
        <taxon>Myxococcota</taxon>
        <taxon>Polyangia</taxon>
        <taxon>Nannocystales</taxon>
        <taxon>Nannocystaceae</taxon>
        <taxon>Nannocystis</taxon>
    </lineage>
</organism>
<proteinExistence type="predicted"/>
<dbReference type="RefSeq" id="WP_267765888.1">
    <property type="nucleotide sequence ID" value="NZ_JAPNKE010000002.1"/>
</dbReference>
<comment type="caution">
    <text evidence="1">The sequence shown here is derived from an EMBL/GenBank/DDBJ whole genome shotgun (WGS) entry which is preliminary data.</text>
</comment>
<name>A0A9X3IW23_9BACT</name>
<dbReference type="AlphaFoldDB" id="A0A9X3IW23"/>
<accession>A0A9X3IW23</accession>
<evidence type="ECO:0000313" key="2">
    <source>
        <dbReference type="Proteomes" id="UP001150924"/>
    </source>
</evidence>
<dbReference type="EMBL" id="JAPNKE010000002">
    <property type="protein sequence ID" value="MCY1004348.1"/>
    <property type="molecule type" value="Genomic_DNA"/>
</dbReference>